<dbReference type="InterPro" id="IPR032675">
    <property type="entry name" value="LRR_dom_sf"/>
</dbReference>
<dbReference type="InterPro" id="IPR036047">
    <property type="entry name" value="F-box-like_dom_sf"/>
</dbReference>
<dbReference type="CDD" id="cd09917">
    <property type="entry name" value="F-box_SF"/>
    <property type="match status" value="1"/>
</dbReference>
<dbReference type="SMART" id="SM00256">
    <property type="entry name" value="FBOX"/>
    <property type="match status" value="1"/>
</dbReference>
<evidence type="ECO:0000313" key="2">
    <source>
        <dbReference type="EMBL" id="CAG9811396.1"/>
    </source>
</evidence>
<dbReference type="Pfam" id="PF12937">
    <property type="entry name" value="F-box-like"/>
    <property type="match status" value="1"/>
</dbReference>
<dbReference type="PROSITE" id="PS50181">
    <property type="entry name" value="FBOX"/>
    <property type="match status" value="1"/>
</dbReference>
<dbReference type="InterPro" id="IPR001810">
    <property type="entry name" value="F-box_dom"/>
</dbReference>
<dbReference type="OrthoDB" id="1107553at2759"/>
<dbReference type="Proteomes" id="UP001153620">
    <property type="component" value="Chromosome 4"/>
</dbReference>
<sequence length="340" mass="39564">MESFPEELLINIFSYLKSKDIITISQTCKRFSDVINCSKHIISLLTANFSKATAKSEWIGSREYSNVMIAEGGIEKFLDIQEMFGHFIKKLSIFVRDLKLLELIEILKLCPNLKELEITEKSPDDVDFSTDQLPSLNLNKIKIHGGLKSLKVLENCQTKELEVCWRPRVYPSVCKLADFLVTQKSLKILKLDYFSEYSFEFPQILIEKVQFRLEKLAVRNSSDLYILKLKNFIDLHVDSLEFLELDSYGHRESHLLQPFVKLNSLKFKAEYFKIHGPVSPTDMIFSILSGANQFPDPFYFNVLPLPQIKILKIVNLETDFVHYSEYFPNLEKFCIYGREN</sequence>
<dbReference type="Gene3D" id="3.80.10.10">
    <property type="entry name" value="Ribonuclease Inhibitor"/>
    <property type="match status" value="1"/>
</dbReference>
<evidence type="ECO:0000313" key="3">
    <source>
        <dbReference type="Proteomes" id="UP001153620"/>
    </source>
</evidence>
<dbReference type="AlphaFoldDB" id="A0A9N9S860"/>
<gene>
    <name evidence="2" type="ORF">CHIRRI_LOCUS14205</name>
</gene>
<feature type="domain" description="F-box" evidence="1">
    <location>
        <begin position="1"/>
        <end position="44"/>
    </location>
</feature>
<evidence type="ECO:0000259" key="1">
    <source>
        <dbReference type="PROSITE" id="PS50181"/>
    </source>
</evidence>
<dbReference type="EMBL" id="OU895880">
    <property type="protein sequence ID" value="CAG9811396.1"/>
    <property type="molecule type" value="Genomic_DNA"/>
</dbReference>
<reference evidence="2" key="1">
    <citation type="submission" date="2022-01" db="EMBL/GenBank/DDBJ databases">
        <authorList>
            <person name="King R."/>
        </authorList>
    </citation>
    <scope>NUCLEOTIDE SEQUENCE</scope>
</reference>
<reference evidence="2" key="2">
    <citation type="submission" date="2022-10" db="EMBL/GenBank/DDBJ databases">
        <authorList>
            <consortium name="ENA_rothamsted_submissions"/>
            <consortium name="culmorum"/>
            <person name="King R."/>
        </authorList>
    </citation>
    <scope>NUCLEOTIDE SEQUENCE</scope>
</reference>
<protein>
    <recommendedName>
        <fullName evidence="1">F-box domain-containing protein</fullName>
    </recommendedName>
</protein>
<accession>A0A9N9S860</accession>
<proteinExistence type="predicted"/>
<keyword evidence="3" id="KW-1185">Reference proteome</keyword>
<dbReference type="SUPFAM" id="SSF81383">
    <property type="entry name" value="F-box domain"/>
    <property type="match status" value="1"/>
</dbReference>
<dbReference type="Gene3D" id="1.20.1280.50">
    <property type="match status" value="1"/>
</dbReference>
<organism evidence="2 3">
    <name type="scientific">Chironomus riparius</name>
    <dbReference type="NCBI Taxonomy" id="315576"/>
    <lineage>
        <taxon>Eukaryota</taxon>
        <taxon>Metazoa</taxon>
        <taxon>Ecdysozoa</taxon>
        <taxon>Arthropoda</taxon>
        <taxon>Hexapoda</taxon>
        <taxon>Insecta</taxon>
        <taxon>Pterygota</taxon>
        <taxon>Neoptera</taxon>
        <taxon>Endopterygota</taxon>
        <taxon>Diptera</taxon>
        <taxon>Nematocera</taxon>
        <taxon>Chironomoidea</taxon>
        <taxon>Chironomidae</taxon>
        <taxon>Chironominae</taxon>
        <taxon>Chironomus</taxon>
    </lineage>
</organism>
<name>A0A9N9S860_9DIPT</name>